<gene>
    <name evidence="3" type="ORF">GCM10022263_01840</name>
</gene>
<keyword evidence="1" id="KW-0378">Hydrolase</keyword>
<keyword evidence="4" id="KW-1185">Reference proteome</keyword>
<dbReference type="Proteomes" id="UP001500301">
    <property type="component" value="Unassembled WGS sequence"/>
</dbReference>
<proteinExistence type="predicted"/>
<evidence type="ECO:0000313" key="3">
    <source>
        <dbReference type="EMBL" id="GAA3517816.1"/>
    </source>
</evidence>
<organism evidence="3 4">
    <name type="scientific">Nocardioides daeguensis</name>
    <dbReference type="NCBI Taxonomy" id="908359"/>
    <lineage>
        <taxon>Bacteria</taxon>
        <taxon>Bacillati</taxon>
        <taxon>Actinomycetota</taxon>
        <taxon>Actinomycetes</taxon>
        <taxon>Propionibacteriales</taxon>
        <taxon>Nocardioidaceae</taxon>
        <taxon>Nocardioides</taxon>
    </lineage>
</organism>
<accession>A0ABP6UUC5</accession>
<sequence length="227" mass="23713">MNVARIRPRRKVAALALVGLALATVGVVLVSPWDDERPAPGSRTGDGAVEQSVEPPDESATDPALPTPSAGPAVHGRPTKIEIPSIDVSARVLPIATSGDVLTPPDDVSLVGWWEDGAEPGAERGTVLMAGHTYSRGDGVFDHLAEVTPGESVRVSTPQGVVHYRVDSVAIYPRGEIAELAPRLFDVSGRPRLVLTTCSGYDGEHYQMTTVVRATPAGQDVGSDGPG</sequence>
<evidence type="ECO:0000256" key="2">
    <source>
        <dbReference type="SAM" id="MobiDB-lite"/>
    </source>
</evidence>
<dbReference type="InterPro" id="IPR023365">
    <property type="entry name" value="Sortase_dom-sf"/>
</dbReference>
<dbReference type="Gene3D" id="2.40.260.10">
    <property type="entry name" value="Sortase"/>
    <property type="match status" value="1"/>
</dbReference>
<feature type="region of interest" description="Disordered" evidence="2">
    <location>
        <begin position="32"/>
        <end position="79"/>
    </location>
</feature>
<name>A0ABP6UUC5_9ACTN</name>
<dbReference type="InterPro" id="IPR042001">
    <property type="entry name" value="Sortase_F"/>
</dbReference>
<evidence type="ECO:0000313" key="4">
    <source>
        <dbReference type="Proteomes" id="UP001500301"/>
    </source>
</evidence>
<dbReference type="CDD" id="cd05829">
    <property type="entry name" value="Sortase_F"/>
    <property type="match status" value="1"/>
</dbReference>
<dbReference type="EMBL" id="BAABBB010000003">
    <property type="protein sequence ID" value="GAA3517816.1"/>
    <property type="molecule type" value="Genomic_DNA"/>
</dbReference>
<dbReference type="SUPFAM" id="SSF63817">
    <property type="entry name" value="Sortase"/>
    <property type="match status" value="1"/>
</dbReference>
<evidence type="ECO:0008006" key="5">
    <source>
        <dbReference type="Google" id="ProtNLM"/>
    </source>
</evidence>
<comment type="caution">
    <text evidence="3">The sequence shown here is derived from an EMBL/GenBank/DDBJ whole genome shotgun (WGS) entry which is preliminary data.</text>
</comment>
<dbReference type="Pfam" id="PF04203">
    <property type="entry name" value="Sortase"/>
    <property type="match status" value="1"/>
</dbReference>
<reference evidence="4" key="1">
    <citation type="journal article" date="2019" name="Int. J. Syst. Evol. Microbiol.">
        <title>The Global Catalogue of Microorganisms (GCM) 10K type strain sequencing project: providing services to taxonomists for standard genome sequencing and annotation.</title>
        <authorList>
            <consortium name="The Broad Institute Genomics Platform"/>
            <consortium name="The Broad Institute Genome Sequencing Center for Infectious Disease"/>
            <person name="Wu L."/>
            <person name="Ma J."/>
        </authorList>
    </citation>
    <scope>NUCLEOTIDE SEQUENCE [LARGE SCALE GENOMIC DNA]</scope>
    <source>
        <strain evidence="4">JCM 17460</strain>
    </source>
</reference>
<dbReference type="InterPro" id="IPR005754">
    <property type="entry name" value="Sortase"/>
</dbReference>
<protein>
    <recommendedName>
        <fullName evidence="5">Class F sortase</fullName>
    </recommendedName>
</protein>
<evidence type="ECO:0000256" key="1">
    <source>
        <dbReference type="ARBA" id="ARBA00022801"/>
    </source>
</evidence>
<dbReference type="NCBIfam" id="TIGR01076">
    <property type="entry name" value="sortase_fam"/>
    <property type="match status" value="1"/>
</dbReference>